<feature type="transmembrane region" description="Helical" evidence="5">
    <location>
        <begin position="293"/>
        <end position="311"/>
    </location>
</feature>
<feature type="transmembrane region" description="Helical" evidence="5">
    <location>
        <begin position="116"/>
        <end position="136"/>
    </location>
</feature>
<dbReference type="Gene3D" id="1.20.1250.20">
    <property type="entry name" value="MFS general substrate transporter like domains"/>
    <property type="match status" value="2"/>
</dbReference>
<dbReference type="PROSITE" id="PS00217">
    <property type="entry name" value="SUGAR_TRANSPORT_2"/>
    <property type="match status" value="1"/>
</dbReference>
<accession>A0AAU7LYK5</accession>
<gene>
    <name evidence="7" type="ORF">ABLV49_21695</name>
</gene>
<name>A0AAU7LYK5_9BURK</name>
<dbReference type="PROSITE" id="PS50850">
    <property type="entry name" value="MFS"/>
    <property type="match status" value="1"/>
</dbReference>
<feature type="transmembrane region" description="Helical" evidence="5">
    <location>
        <begin position="58"/>
        <end position="78"/>
    </location>
</feature>
<feature type="domain" description="Major facilitator superfamily (MFS) profile" evidence="6">
    <location>
        <begin position="20"/>
        <end position="436"/>
    </location>
</feature>
<evidence type="ECO:0000256" key="4">
    <source>
        <dbReference type="ARBA" id="ARBA00023136"/>
    </source>
</evidence>
<dbReference type="AlphaFoldDB" id="A0AAU7LYK5"/>
<dbReference type="InterPro" id="IPR005828">
    <property type="entry name" value="MFS_sugar_transport-like"/>
</dbReference>
<keyword evidence="2 5" id="KW-0812">Transmembrane</keyword>
<geneLocation type="plasmid" evidence="7">
    <name>p1</name>
</geneLocation>
<feature type="transmembrane region" description="Helical" evidence="5">
    <location>
        <begin position="178"/>
        <end position="196"/>
    </location>
</feature>
<dbReference type="RefSeq" id="WP_349282413.1">
    <property type="nucleotide sequence ID" value="NZ_CBCSCU010000078.1"/>
</dbReference>
<feature type="transmembrane region" description="Helical" evidence="5">
    <location>
        <begin position="148"/>
        <end position="172"/>
    </location>
</feature>
<feature type="transmembrane region" description="Helical" evidence="5">
    <location>
        <begin position="381"/>
        <end position="406"/>
    </location>
</feature>
<keyword evidence="7" id="KW-0614">Plasmid</keyword>
<dbReference type="SUPFAM" id="SSF103473">
    <property type="entry name" value="MFS general substrate transporter"/>
    <property type="match status" value="1"/>
</dbReference>
<dbReference type="Pfam" id="PF00083">
    <property type="entry name" value="Sugar_tr"/>
    <property type="match status" value="1"/>
</dbReference>
<dbReference type="PANTHER" id="PTHR23508:SF10">
    <property type="entry name" value="CARBOXYLIC ACID TRANSPORTER PROTEIN HOMOLOG"/>
    <property type="match status" value="1"/>
</dbReference>
<evidence type="ECO:0000259" key="6">
    <source>
        <dbReference type="PROSITE" id="PS50850"/>
    </source>
</evidence>
<evidence type="ECO:0000256" key="2">
    <source>
        <dbReference type="ARBA" id="ARBA00022692"/>
    </source>
</evidence>
<keyword evidence="4 5" id="KW-0472">Membrane</keyword>
<evidence type="ECO:0000256" key="3">
    <source>
        <dbReference type="ARBA" id="ARBA00022989"/>
    </source>
</evidence>
<organism evidence="7">
    <name type="scientific">Polaromonas hydrogenivorans</name>
    <dbReference type="NCBI Taxonomy" id="335476"/>
    <lineage>
        <taxon>Bacteria</taxon>
        <taxon>Pseudomonadati</taxon>
        <taxon>Pseudomonadota</taxon>
        <taxon>Betaproteobacteria</taxon>
        <taxon>Burkholderiales</taxon>
        <taxon>Comamonadaceae</taxon>
        <taxon>Polaromonas</taxon>
    </lineage>
</organism>
<dbReference type="GO" id="GO:0005886">
    <property type="term" value="C:plasma membrane"/>
    <property type="evidence" value="ECO:0007669"/>
    <property type="project" value="TreeGrafter"/>
</dbReference>
<sequence>MTTATNPGTEARRMRTVVWIVGLATLGLIFDGYDLVVYGTVVSTFLRDPSHIGTVTPAIAGVLGSYALVGVLIGALLAGTVADIVGRRKVMLFAYAWFSIGMGLTAMTATTTTFGWMRFFTGLGVGALVATTGALVSEFAPKGKKNLCNAITYSGVPLGSLLAALLAILLLQSIGWRGMFWIGALPIITLLPLAYFKMPESVAWLVSRGRLEEARAISARTGVEMPEAVPTAAAAAVPMTEGKAGYAGLFGVGYLFPTIVLGLMSATGLVLVYSLNTWLPELMLRAGFNAKGSLSFLLVLNGGAVIGALLGSRVADRFGPKPVVASCFLIGAIAIGLLTLRLPLGALLAVVAVVGLGTSGTQTLIYGFVANYYRTNVRGAGVAWCAGFGRLGGVAGPILGGFLIGGGFALDSIFYVLAGLGLLGVLLTLMVPILRAPRELRSTLIEPTAKAALGKAAASARKT</sequence>
<dbReference type="EMBL" id="CP157676">
    <property type="protein sequence ID" value="XBP72682.1"/>
    <property type="molecule type" value="Genomic_DNA"/>
</dbReference>
<reference evidence="7" key="1">
    <citation type="submission" date="2024-05" db="EMBL/GenBank/DDBJ databases">
        <authorList>
            <person name="Bunk B."/>
            <person name="Swiderski J."/>
            <person name="Sproer C."/>
            <person name="Thiel V."/>
        </authorList>
    </citation>
    <scope>NUCLEOTIDE SEQUENCE</scope>
    <source>
        <strain evidence="7">DSM 17735</strain>
        <plasmid evidence="7">p1</plasmid>
    </source>
</reference>
<evidence type="ECO:0000256" key="5">
    <source>
        <dbReference type="SAM" id="Phobius"/>
    </source>
</evidence>
<feature type="transmembrane region" description="Helical" evidence="5">
    <location>
        <begin position="323"/>
        <end position="340"/>
    </location>
</feature>
<dbReference type="InterPro" id="IPR036259">
    <property type="entry name" value="MFS_trans_sf"/>
</dbReference>
<keyword evidence="3 5" id="KW-1133">Transmembrane helix</keyword>
<feature type="transmembrane region" description="Helical" evidence="5">
    <location>
        <begin position="249"/>
        <end position="273"/>
    </location>
</feature>
<feature type="transmembrane region" description="Helical" evidence="5">
    <location>
        <begin position="17"/>
        <end position="38"/>
    </location>
</feature>
<dbReference type="InterPro" id="IPR005829">
    <property type="entry name" value="Sugar_transporter_CS"/>
</dbReference>
<dbReference type="InterPro" id="IPR020846">
    <property type="entry name" value="MFS_dom"/>
</dbReference>
<dbReference type="PROSITE" id="PS00216">
    <property type="entry name" value="SUGAR_TRANSPORT_1"/>
    <property type="match status" value="1"/>
</dbReference>
<dbReference type="PANTHER" id="PTHR23508">
    <property type="entry name" value="CARBOXYLIC ACID TRANSPORTER PROTEIN HOMOLOG"/>
    <property type="match status" value="1"/>
</dbReference>
<dbReference type="GO" id="GO:0046943">
    <property type="term" value="F:carboxylic acid transmembrane transporter activity"/>
    <property type="evidence" value="ECO:0007669"/>
    <property type="project" value="TreeGrafter"/>
</dbReference>
<comment type="subcellular location">
    <subcellularLocation>
        <location evidence="1">Membrane</location>
        <topology evidence="1">Multi-pass membrane protein</topology>
    </subcellularLocation>
</comment>
<evidence type="ECO:0000313" key="7">
    <source>
        <dbReference type="EMBL" id="XBP72682.1"/>
    </source>
</evidence>
<evidence type="ECO:0000256" key="1">
    <source>
        <dbReference type="ARBA" id="ARBA00004141"/>
    </source>
</evidence>
<proteinExistence type="predicted"/>
<feature type="transmembrane region" description="Helical" evidence="5">
    <location>
        <begin position="412"/>
        <end position="434"/>
    </location>
</feature>
<protein>
    <submittedName>
        <fullName evidence="7">MFS transporter</fullName>
    </submittedName>
</protein>
<feature type="transmembrane region" description="Helical" evidence="5">
    <location>
        <begin position="346"/>
        <end position="369"/>
    </location>
</feature>
<feature type="transmembrane region" description="Helical" evidence="5">
    <location>
        <begin position="90"/>
        <end position="110"/>
    </location>
</feature>